<dbReference type="Proteomes" id="UP000054776">
    <property type="component" value="Unassembled WGS sequence"/>
</dbReference>
<reference evidence="1 2" key="1">
    <citation type="submission" date="2015-01" db="EMBL/GenBank/DDBJ databases">
        <title>Evolution of Trichinella species and genotypes.</title>
        <authorList>
            <person name="Korhonen P.K."/>
            <person name="Edoardo P."/>
            <person name="Giuseppe L.R."/>
            <person name="Gasser R.B."/>
        </authorList>
    </citation>
    <scope>NUCLEOTIDE SEQUENCE [LARGE SCALE GENOMIC DNA]</scope>
    <source>
        <strain evidence="1">ISS3</strain>
    </source>
</reference>
<proteinExistence type="predicted"/>
<keyword evidence="2" id="KW-1185">Reference proteome</keyword>
<dbReference type="AlphaFoldDB" id="A0A0V1ARI8"/>
<dbReference type="EMBL" id="JYDH01000333">
    <property type="protein sequence ID" value="KRY26787.1"/>
    <property type="molecule type" value="Genomic_DNA"/>
</dbReference>
<comment type="caution">
    <text evidence="1">The sequence shown here is derived from an EMBL/GenBank/DDBJ whole genome shotgun (WGS) entry which is preliminary data.</text>
</comment>
<dbReference type="InParanoid" id="A0A0V1ARI8"/>
<evidence type="ECO:0000313" key="2">
    <source>
        <dbReference type="Proteomes" id="UP000054776"/>
    </source>
</evidence>
<organism evidence="1 2">
    <name type="scientific">Trichinella spiralis</name>
    <name type="common">Trichina worm</name>
    <dbReference type="NCBI Taxonomy" id="6334"/>
    <lineage>
        <taxon>Eukaryota</taxon>
        <taxon>Metazoa</taxon>
        <taxon>Ecdysozoa</taxon>
        <taxon>Nematoda</taxon>
        <taxon>Enoplea</taxon>
        <taxon>Dorylaimia</taxon>
        <taxon>Trichinellida</taxon>
        <taxon>Trichinellidae</taxon>
        <taxon>Trichinella</taxon>
    </lineage>
</organism>
<gene>
    <name evidence="1" type="ORF">T01_8147</name>
</gene>
<protein>
    <submittedName>
        <fullName evidence="1">Uncharacterized protein</fullName>
    </submittedName>
</protein>
<name>A0A0V1ARI8_TRISP</name>
<accession>A0A0V1ARI8</accession>
<sequence>MLNIERESKINANAHSMSRLTSLNESCKTQIPQPKEVLFLKSTLRDSHWIQKRLFLVGNSIIIPSLKNKVLPLLRAANRGIVQTKSLAKSCLLVKNRIKS</sequence>
<evidence type="ECO:0000313" key="1">
    <source>
        <dbReference type="EMBL" id="KRY26787.1"/>
    </source>
</evidence>